<proteinExistence type="predicted"/>
<keyword evidence="2" id="KW-1185">Reference proteome</keyword>
<dbReference type="Proteomes" id="UP000233606">
    <property type="component" value="Unassembled WGS sequence"/>
</dbReference>
<comment type="caution">
    <text evidence="1">The sequence shown here is derived from an EMBL/GenBank/DDBJ whole genome shotgun (WGS) entry which is preliminary data.</text>
</comment>
<evidence type="ECO:0000313" key="1">
    <source>
        <dbReference type="EMBL" id="PKE57520.1"/>
    </source>
</evidence>
<name>A0ACC9MVP1_9STAP</name>
<dbReference type="EMBL" id="PIWU01000001">
    <property type="protein sequence ID" value="PKE57520.1"/>
    <property type="molecule type" value="Genomic_DNA"/>
</dbReference>
<evidence type="ECO:0000313" key="2">
    <source>
        <dbReference type="Proteomes" id="UP000233606"/>
    </source>
</evidence>
<accession>A0ACC9MVP1</accession>
<gene>
    <name evidence="1" type="ORF">CW682_00180</name>
</gene>
<protein>
    <submittedName>
        <fullName evidence="1">Uncharacterized protein</fullName>
    </submittedName>
</protein>
<sequence>MEIIISIISLFISIVAIAISIRMYLVETSKNQINIRIEEIDNEVDEVDNMVLSSFTLVNDSNSIIILKKFVFRRDGHDIDWIDHEPTSTIYTKSLYGISIPTPRFAHYLYANVLEKDLNVLPYSKEQFAYYFDAPPSEVVVIYEARNKKHTVTIPAEFLIEP</sequence>
<organism evidence="1 2">
    <name type="scientific">Macrococcoides caseolyticum</name>
    <dbReference type="NCBI Taxonomy" id="69966"/>
    <lineage>
        <taxon>Bacteria</taxon>
        <taxon>Bacillati</taxon>
        <taxon>Bacillota</taxon>
        <taxon>Bacilli</taxon>
        <taxon>Bacillales</taxon>
        <taxon>Staphylococcaceae</taxon>
        <taxon>Macrococcoides</taxon>
    </lineage>
</organism>
<reference evidence="1" key="1">
    <citation type="submission" date="2017-12" db="EMBL/GenBank/DDBJ databases">
        <title>Genomics of Macrococcus caseolyticus.</title>
        <authorList>
            <person name="MacFadyen A.C."/>
            <person name="Paterson G.K."/>
        </authorList>
    </citation>
    <scope>NUCLEOTIDE SEQUENCE</scope>
    <source>
        <strain evidence="1">5459_5_49</strain>
    </source>
</reference>